<evidence type="ECO:0000313" key="2">
    <source>
        <dbReference type="EMBL" id="MDQ2091801.1"/>
    </source>
</evidence>
<evidence type="ECO:0000259" key="1">
    <source>
        <dbReference type="Pfam" id="PF11329"/>
    </source>
</evidence>
<dbReference type="InterPro" id="IPR021478">
    <property type="entry name" value="DUF3131"/>
</dbReference>
<reference evidence="2" key="2">
    <citation type="submission" date="2023-02" db="EMBL/GenBank/DDBJ databases">
        <title>'Rhodoalgimonas zhirmunskyi' gen. nov., isolated from a red alga.</title>
        <authorList>
            <person name="Nedashkovskaya O.I."/>
            <person name="Otstavnykh N.Y."/>
            <person name="Bystritskaya E.P."/>
            <person name="Balabanova L.A."/>
            <person name="Isaeva M.P."/>
        </authorList>
    </citation>
    <scope>NUCLEOTIDE SEQUENCE</scope>
    <source>
        <strain evidence="2">KCTC 52189</strain>
    </source>
</reference>
<dbReference type="EMBL" id="JANHAX010000006">
    <property type="protein sequence ID" value="MDQ2091801.1"/>
    <property type="molecule type" value="Genomic_DNA"/>
</dbReference>
<dbReference type="Proteomes" id="UP001226762">
    <property type="component" value="Unassembled WGS sequence"/>
</dbReference>
<organism evidence="2 3">
    <name type="scientific">Marimonas arenosa</name>
    <dbReference type="NCBI Taxonomy" id="1795305"/>
    <lineage>
        <taxon>Bacteria</taxon>
        <taxon>Pseudomonadati</taxon>
        <taxon>Pseudomonadota</taxon>
        <taxon>Alphaproteobacteria</taxon>
        <taxon>Rhodobacterales</taxon>
        <taxon>Paracoccaceae</taxon>
        <taxon>Marimonas</taxon>
    </lineage>
</organism>
<accession>A0AAE3WEH4</accession>
<dbReference type="RefSeq" id="WP_306737102.1">
    <property type="nucleotide sequence ID" value="NZ_JANHAX010000006.1"/>
</dbReference>
<reference evidence="2" key="1">
    <citation type="submission" date="2022-07" db="EMBL/GenBank/DDBJ databases">
        <authorList>
            <person name="Otstavnykh N."/>
            <person name="Isaeva M."/>
            <person name="Bystritskaya E."/>
        </authorList>
    </citation>
    <scope>NUCLEOTIDE SEQUENCE</scope>
    <source>
        <strain evidence="2">KCTC 52189</strain>
    </source>
</reference>
<protein>
    <submittedName>
        <fullName evidence="2">DUF3131 domain-containing protein</fullName>
    </submittedName>
</protein>
<sequence length="830" mass="90789">MKRRSFLASTLAAGICTTVPVRPAAADTGILSAAVVITDISADTEPAFLMHVVETLLDQGIWITCAIRLPDDREAESKLAATLQALISDGNGVDLAVELPGLSGLSPYFQSRAVFTARNRLGRLLGVSPASVPLRTVLCDDVEKPNEPTGVRASGIRNVLVRPQTDATVRSESWRNGVVRFFGGQQVDPDSSFSILPGDSGEENAVLFYLSADSLADVVEDRLYAWTASFAETLIQRELAGKLALMTVSDLQLRDNFDQRRLVSVVLELPETATPAQHEVIADFRDALAQVQIPSALRPAGEAFWIDRTDRGATLTPVTLACGGDGPSRMSATQKLGPGHAVLFTGGKSRDLGIDGCSVLHLPVVRFLPGSPATDIDPRLSGGEDIVISLTADQLSRANERRRTLANLQALRQDAITQYVPVNQLAAALHTNEPVAIRHRLTRAAVADVPRQPARKPGDADRARLLEDARQAWGYFEEYTERSTGLAPATVDSRPGGKVHRAVTMWDVGSNLNAIVAATEIGLIDRKDAETRFRRIFPNLRGRETDNRLLPQGWIRTDRHRWGIRDFDGCDGGRLMSSLDNVRRRFGMSDALGKLVDSWDLDEILIDRKIHSVIGRKLISTYGSHCAHYSALAFRRWGLDVASPYETFQGREPGDGEIAMLEAVSRIGPLGTEPLLLEAMELGMSPESRYLAEVLLAAMEEEFRESGRLLCPSETPIDQPPWFIYQGLNLGSGPRSWRLDTVAHEPEYMTDAAADELLTFSTKAAFLWAAYQPGDFTRRLLDFARETGRNTVGFVSGVNVKTQRPTSGYADLNTNGIILQAISHLLRETG</sequence>
<evidence type="ECO:0000313" key="3">
    <source>
        <dbReference type="Proteomes" id="UP001226762"/>
    </source>
</evidence>
<keyword evidence="3" id="KW-1185">Reference proteome</keyword>
<gene>
    <name evidence="2" type="ORF">NO357_18010</name>
</gene>
<comment type="caution">
    <text evidence="2">The sequence shown here is derived from an EMBL/GenBank/DDBJ whole genome shotgun (WGS) entry which is preliminary data.</text>
</comment>
<feature type="domain" description="DUF3131" evidence="1">
    <location>
        <begin position="468"/>
        <end position="825"/>
    </location>
</feature>
<name>A0AAE3WEH4_9RHOB</name>
<dbReference type="AlphaFoldDB" id="A0AAE3WEH4"/>
<proteinExistence type="predicted"/>
<dbReference type="Gene3D" id="1.50.10.140">
    <property type="match status" value="1"/>
</dbReference>
<dbReference type="Pfam" id="PF11329">
    <property type="entry name" value="DUF3131"/>
    <property type="match status" value="1"/>
</dbReference>